<gene>
    <name evidence="1" type="ORF">GMARGA_LOCUS32531</name>
</gene>
<feature type="non-terminal residue" evidence="1">
    <location>
        <position position="1"/>
    </location>
</feature>
<organism evidence="1 2">
    <name type="scientific">Gigaspora margarita</name>
    <dbReference type="NCBI Taxonomy" id="4874"/>
    <lineage>
        <taxon>Eukaryota</taxon>
        <taxon>Fungi</taxon>
        <taxon>Fungi incertae sedis</taxon>
        <taxon>Mucoromycota</taxon>
        <taxon>Glomeromycotina</taxon>
        <taxon>Glomeromycetes</taxon>
        <taxon>Diversisporales</taxon>
        <taxon>Gigasporaceae</taxon>
        <taxon>Gigaspora</taxon>
    </lineage>
</organism>
<accession>A0ABN7WLT7</accession>
<name>A0ABN7WLT7_GIGMA</name>
<reference evidence="1 2" key="1">
    <citation type="submission" date="2021-06" db="EMBL/GenBank/DDBJ databases">
        <authorList>
            <person name="Kallberg Y."/>
            <person name="Tangrot J."/>
            <person name="Rosling A."/>
        </authorList>
    </citation>
    <scope>NUCLEOTIDE SEQUENCE [LARGE SCALE GENOMIC DNA]</scope>
    <source>
        <strain evidence="1 2">120-4 pot B 10/14</strain>
    </source>
</reference>
<sequence length="61" mass="7071">KTDNTQKVEFITLFEQKDIQLVDALQVEQSKPRKTETSEKVVNSKKVEYKKLRAQQACSQS</sequence>
<protein>
    <submittedName>
        <fullName evidence="1">34647_t:CDS:1</fullName>
    </submittedName>
</protein>
<evidence type="ECO:0000313" key="2">
    <source>
        <dbReference type="Proteomes" id="UP000789901"/>
    </source>
</evidence>
<comment type="caution">
    <text evidence="1">The sequence shown here is derived from an EMBL/GenBank/DDBJ whole genome shotgun (WGS) entry which is preliminary data.</text>
</comment>
<evidence type="ECO:0000313" key="1">
    <source>
        <dbReference type="EMBL" id="CAG8835361.1"/>
    </source>
</evidence>
<proteinExistence type="predicted"/>
<keyword evidence="2" id="KW-1185">Reference proteome</keyword>
<dbReference type="EMBL" id="CAJVQB010051292">
    <property type="protein sequence ID" value="CAG8835361.1"/>
    <property type="molecule type" value="Genomic_DNA"/>
</dbReference>
<dbReference type="Proteomes" id="UP000789901">
    <property type="component" value="Unassembled WGS sequence"/>
</dbReference>